<name>A0A8A8CXQ6_9BURK</name>
<dbReference type="Proteomes" id="UP000027834">
    <property type="component" value="Chromosome 1"/>
</dbReference>
<keyword evidence="2" id="KW-1185">Reference proteome</keyword>
<evidence type="ECO:0000313" key="2">
    <source>
        <dbReference type="Proteomes" id="UP000027834"/>
    </source>
</evidence>
<evidence type="ECO:0000313" key="1">
    <source>
        <dbReference type="EMBL" id="QTO17418.1"/>
    </source>
</evidence>
<dbReference type="EMBL" id="CP072520">
    <property type="protein sequence ID" value="QTO17418.1"/>
    <property type="molecule type" value="Genomic_DNA"/>
</dbReference>
<proteinExistence type="predicted"/>
<sequence>MQRNSIVNWAFGIKGAIESTVRDNFPSELRTWPLMQSFVFDAYALTDNYAVYVLRDKLSGVVAGKFEMQEFPHPDWPSLPPQPDQIELWQFFFRDRFQLREEDVAVVFPLHDSGTNDPSKDYELFTTEEQYFWSAQISYIVGRYKAHLDTMSKNTPTYNQNITYNVNGTNSRVNVNSTDSSTNVVSSDTTKVFADLRSAIQNIPDPTARQNLVAEADGLEKAHHSGGFLQKYQAFMASASDHITVLGAVLPALAGLLSTAAF</sequence>
<protein>
    <submittedName>
        <fullName evidence="1">Uncharacterized protein</fullName>
    </submittedName>
</protein>
<dbReference type="AlphaFoldDB" id="A0A8A8CXQ6"/>
<accession>A0A8A8CXQ6</accession>
<organism evidence="1 2">
    <name type="scientific">Burkholderia seminalis</name>
    <dbReference type="NCBI Taxonomy" id="488731"/>
    <lineage>
        <taxon>Bacteria</taxon>
        <taxon>Pseudomonadati</taxon>
        <taxon>Pseudomonadota</taxon>
        <taxon>Betaproteobacteria</taxon>
        <taxon>Burkholderiales</taxon>
        <taxon>Burkholderiaceae</taxon>
        <taxon>Burkholderia</taxon>
        <taxon>Burkholderia cepacia complex</taxon>
    </lineage>
</organism>
<dbReference type="RefSeq" id="WP_154233754.1">
    <property type="nucleotide sequence ID" value="NZ_CP072520.1"/>
</dbReference>
<gene>
    <name evidence="1" type="ORF">DT99_009860</name>
</gene>
<reference evidence="1" key="2">
    <citation type="submission" date="2021-03" db="EMBL/GenBank/DDBJ databases">
        <title>Complete genome sequence of Burkholderia seminalis 869T2.</title>
        <authorList>
            <person name="Hung S.-H."/>
            <person name="Huang C.-T."/>
            <person name="Huang C.-C."/>
            <person name="Kuo C.-H."/>
        </authorList>
    </citation>
    <scope>NUCLEOTIDE SEQUENCE</scope>
    <source>
        <strain evidence="1">869T2</strain>
    </source>
</reference>
<reference evidence="1" key="1">
    <citation type="submission" date="2014-04" db="EMBL/GenBank/DDBJ databases">
        <authorList>
            <person name="Ho Y.-N."/>
            <person name="Huang C.-C."/>
        </authorList>
    </citation>
    <scope>NUCLEOTIDE SEQUENCE</scope>
    <source>
        <strain evidence="1">869T2</strain>
    </source>
</reference>